<evidence type="ECO:0000313" key="2">
    <source>
        <dbReference type="EMBL" id="MCY6958677.1"/>
    </source>
</evidence>
<name>A0ABT4D8Q2_9CLOT</name>
<dbReference type="SUPFAM" id="SSF55729">
    <property type="entry name" value="Acyl-CoA N-acyltransferases (Nat)"/>
    <property type="match status" value="1"/>
</dbReference>
<feature type="domain" description="N-acetyltransferase" evidence="1">
    <location>
        <begin position="134"/>
        <end position="284"/>
    </location>
</feature>
<evidence type="ECO:0000313" key="3">
    <source>
        <dbReference type="Proteomes" id="UP001144612"/>
    </source>
</evidence>
<comment type="caution">
    <text evidence="2">The sequence shown here is derived from an EMBL/GenBank/DDBJ whole genome shotgun (WGS) entry which is preliminary data.</text>
</comment>
<proteinExistence type="predicted"/>
<organism evidence="2 3">
    <name type="scientific">Clostridium brassicae</name>
    <dbReference type="NCBI Taxonomy" id="2999072"/>
    <lineage>
        <taxon>Bacteria</taxon>
        <taxon>Bacillati</taxon>
        <taxon>Bacillota</taxon>
        <taxon>Clostridia</taxon>
        <taxon>Eubacteriales</taxon>
        <taxon>Clostridiaceae</taxon>
        <taxon>Clostridium</taxon>
    </lineage>
</organism>
<dbReference type="Proteomes" id="UP001144612">
    <property type="component" value="Unassembled WGS sequence"/>
</dbReference>
<keyword evidence="3" id="KW-1185">Reference proteome</keyword>
<sequence length="284" mass="32902">MMILADVPSIEVISLSRGNAKIKIDTFNKRIKIIELNGNLNELLNKLNPLIEEHKLAKIFHICTEKNLEPFKQEGFIIEAKIDGFLNGLPGYFISKFITTERKMSINIPEEEEILIKAREYMDRDFSYLIEDKFIIKTAKEKDSEKLSKLYDEVFKTYPTPLHDPKFIKWAINNNVLFKLILSDNKVVSAASADMDPRYLNAEMTDCATLKQYRGEGLMGKLIYELENELKKTNYKILYSMARALSPGMNIVFSKHDYNYGGRLINHCNICGQLEDMNIWLKKL</sequence>
<accession>A0ABT4D8Q2</accession>
<gene>
    <name evidence="2" type="primary">ablB</name>
    <name evidence="2" type="ORF">OW729_08675</name>
</gene>
<dbReference type="InterPro" id="IPR016181">
    <property type="entry name" value="Acyl_CoA_acyltransferase"/>
</dbReference>
<dbReference type="PROSITE" id="PS51186">
    <property type="entry name" value="GNAT"/>
    <property type="match status" value="1"/>
</dbReference>
<dbReference type="Pfam" id="PF00583">
    <property type="entry name" value="Acetyltransf_1"/>
    <property type="match status" value="1"/>
</dbReference>
<reference evidence="2" key="1">
    <citation type="submission" date="2022-12" db="EMBL/GenBank/DDBJ databases">
        <title>Clostridium sp. nov., isolated from industrial wastewater.</title>
        <authorList>
            <person name="Jiayan W."/>
        </authorList>
    </citation>
    <scope>NUCLEOTIDE SEQUENCE</scope>
    <source>
        <strain evidence="2">ZC22-4</strain>
    </source>
</reference>
<dbReference type="Gene3D" id="3.40.630.30">
    <property type="match status" value="1"/>
</dbReference>
<evidence type="ECO:0000259" key="1">
    <source>
        <dbReference type="PROSITE" id="PS51186"/>
    </source>
</evidence>
<dbReference type="EMBL" id="JAPQFJ010000007">
    <property type="protein sequence ID" value="MCY6958677.1"/>
    <property type="molecule type" value="Genomic_DNA"/>
</dbReference>
<dbReference type="CDD" id="cd04301">
    <property type="entry name" value="NAT_SF"/>
    <property type="match status" value="1"/>
</dbReference>
<dbReference type="InterPro" id="IPR022525">
    <property type="entry name" value="GNAT_AblB"/>
</dbReference>
<protein>
    <submittedName>
        <fullName evidence="2">Beta-lysine N-acetyltransferase</fullName>
    </submittedName>
</protein>
<dbReference type="NCBIfam" id="TIGR03827">
    <property type="entry name" value="GNAT_ablB"/>
    <property type="match status" value="1"/>
</dbReference>
<dbReference type="InterPro" id="IPR000182">
    <property type="entry name" value="GNAT_dom"/>
</dbReference>
<dbReference type="RefSeq" id="WP_268061093.1">
    <property type="nucleotide sequence ID" value="NZ_JAPQFJ010000007.1"/>
</dbReference>